<comment type="caution">
    <text evidence="4">The sequence shown here is derived from an EMBL/GenBank/DDBJ whole genome shotgun (WGS) entry which is preliminary data.</text>
</comment>
<dbReference type="Proteomes" id="UP001596990">
    <property type="component" value="Unassembled WGS sequence"/>
</dbReference>
<dbReference type="EMBL" id="JBHTKL010000006">
    <property type="protein sequence ID" value="MFD1021046.1"/>
    <property type="molecule type" value="Genomic_DNA"/>
</dbReference>
<evidence type="ECO:0000313" key="4">
    <source>
        <dbReference type="EMBL" id="MFD1021046.1"/>
    </source>
</evidence>
<proteinExistence type="inferred from homology"/>
<evidence type="ECO:0000256" key="2">
    <source>
        <dbReference type="RuleBase" id="RU003616"/>
    </source>
</evidence>
<comment type="similarity">
    <text evidence="1 2">Belongs to the small heat shock protein (HSP20) family.</text>
</comment>
<feature type="domain" description="SHSP" evidence="3">
    <location>
        <begin position="22"/>
        <end position="139"/>
    </location>
</feature>
<dbReference type="InterPro" id="IPR008978">
    <property type="entry name" value="HSP20-like_chaperone"/>
</dbReference>
<keyword evidence="5" id="KW-1185">Reference proteome</keyword>
<reference evidence="5" key="1">
    <citation type="journal article" date="2019" name="Int. J. Syst. Evol. Microbiol.">
        <title>The Global Catalogue of Microorganisms (GCM) 10K type strain sequencing project: providing services to taxonomists for standard genome sequencing and annotation.</title>
        <authorList>
            <consortium name="The Broad Institute Genomics Platform"/>
            <consortium name="The Broad Institute Genome Sequencing Center for Infectious Disease"/>
            <person name="Wu L."/>
            <person name="Ma J."/>
        </authorList>
    </citation>
    <scope>NUCLEOTIDE SEQUENCE [LARGE SCALE GENOMIC DNA]</scope>
    <source>
        <strain evidence="5">CCUG 56607</strain>
    </source>
</reference>
<dbReference type="RefSeq" id="WP_386063787.1">
    <property type="nucleotide sequence ID" value="NZ_JBHTKL010000006.1"/>
</dbReference>
<name>A0ABW3L4Q6_9BACI</name>
<protein>
    <submittedName>
        <fullName evidence="4">Hsp20/alpha crystallin family protein</fullName>
    </submittedName>
</protein>
<evidence type="ECO:0000256" key="1">
    <source>
        <dbReference type="PROSITE-ProRule" id="PRU00285"/>
    </source>
</evidence>
<sequence>MNQFDDWKKNMDRFFGNDFWGGFEGLVKPPLPQINLYQLDNELICIASVPGLEDLNKVDVYVHQSTLEIKGVIELHHLGGQQVKGEIVQGAFDRKVDLPYQVRSDKIDASYKNGLLVIHLHRLIHETDRKNRIKIVNLEE</sequence>
<organism evidence="4 5">
    <name type="scientific">Thalassobacillus hwangdonensis</name>
    <dbReference type="NCBI Taxonomy" id="546108"/>
    <lineage>
        <taxon>Bacteria</taxon>
        <taxon>Bacillati</taxon>
        <taxon>Bacillota</taxon>
        <taxon>Bacilli</taxon>
        <taxon>Bacillales</taxon>
        <taxon>Bacillaceae</taxon>
        <taxon>Thalassobacillus</taxon>
    </lineage>
</organism>
<dbReference type="CDD" id="cd06464">
    <property type="entry name" value="ACD_sHsps-like"/>
    <property type="match status" value="1"/>
</dbReference>
<gene>
    <name evidence="4" type="ORF">ACFQ2J_17790</name>
</gene>
<dbReference type="InterPro" id="IPR002068">
    <property type="entry name" value="A-crystallin/Hsp20_dom"/>
</dbReference>
<evidence type="ECO:0000313" key="5">
    <source>
        <dbReference type="Proteomes" id="UP001596990"/>
    </source>
</evidence>
<dbReference type="SUPFAM" id="SSF49764">
    <property type="entry name" value="HSP20-like chaperones"/>
    <property type="match status" value="1"/>
</dbReference>
<evidence type="ECO:0000259" key="3">
    <source>
        <dbReference type="PROSITE" id="PS01031"/>
    </source>
</evidence>
<dbReference type="Gene3D" id="2.60.40.790">
    <property type="match status" value="1"/>
</dbReference>
<dbReference type="Pfam" id="PF00011">
    <property type="entry name" value="HSP20"/>
    <property type="match status" value="1"/>
</dbReference>
<accession>A0ABW3L4Q6</accession>
<dbReference type="PROSITE" id="PS01031">
    <property type="entry name" value="SHSP"/>
    <property type="match status" value="1"/>
</dbReference>